<reference evidence="1" key="1">
    <citation type="submission" date="2019-07" db="EMBL/GenBank/DDBJ databases">
        <title>Phylogenomic Reclassification of ATCC Bacillus Strains and Various Taxa within the Genus Bacillus.</title>
        <authorList>
            <person name="Riojas M.A."/>
            <person name="Frank A.M."/>
            <person name="Fenn S.L."/>
            <person name="King S."/>
            <person name="Brower S."/>
            <person name="Hazbon M.H."/>
        </authorList>
    </citation>
    <scope>NUCLEOTIDE SEQUENCE</scope>
    <source>
        <strain evidence="1">ATCC 27142</strain>
    </source>
</reference>
<dbReference type="Gene3D" id="3.90.930.1">
    <property type="match status" value="1"/>
</dbReference>
<accession>A0AAE4B939</accession>
<dbReference type="SUPFAM" id="SSF82185">
    <property type="entry name" value="Histone H3 K4-specific methyltransferase SET7/9 N-terminal domain"/>
    <property type="match status" value="1"/>
</dbReference>
<gene>
    <name evidence="1" type="ORF">FO508_13970</name>
</gene>
<evidence type="ECO:0000313" key="1">
    <source>
        <dbReference type="EMBL" id="MDR4251438.1"/>
    </source>
</evidence>
<dbReference type="RefSeq" id="WP_034663991.1">
    <property type="nucleotide sequence ID" value="NZ_CBDFOM010000005.1"/>
</dbReference>
<proteinExistence type="predicted"/>
<name>A0AAE4B939_BACPU</name>
<dbReference type="EMBL" id="VKQA01000004">
    <property type="protein sequence ID" value="MDR4251438.1"/>
    <property type="molecule type" value="Genomic_DNA"/>
</dbReference>
<sequence>MLNDILTKKLVIESGIEFEKSLEYGGPYELAIVEYTQGGKEKLFTGLAYDMYENGHIESYFYVEKGIKQGKYVEFYSNGSVKKIGYMRKNATEGYQVEFFENGNKKYECECIAGREMTYIKYDKEGNVKEHKAEPSESDLIYAEKFND</sequence>
<comment type="caution">
    <text evidence="1">The sequence shown here is derived from an EMBL/GenBank/DDBJ whole genome shotgun (WGS) entry which is preliminary data.</text>
</comment>
<dbReference type="AlphaFoldDB" id="A0AAE4B939"/>
<protein>
    <recommendedName>
        <fullName evidence="3">Morn repeat protein</fullName>
    </recommendedName>
</protein>
<organism evidence="1 2">
    <name type="scientific">Bacillus pumilus</name>
    <name type="common">Bacillus mesentericus</name>
    <dbReference type="NCBI Taxonomy" id="1408"/>
    <lineage>
        <taxon>Bacteria</taxon>
        <taxon>Bacillati</taxon>
        <taxon>Bacillota</taxon>
        <taxon>Bacilli</taxon>
        <taxon>Bacillales</taxon>
        <taxon>Bacillaceae</taxon>
        <taxon>Bacillus</taxon>
    </lineage>
</organism>
<dbReference type="Proteomes" id="UP001182042">
    <property type="component" value="Unassembled WGS sequence"/>
</dbReference>
<evidence type="ECO:0008006" key="3">
    <source>
        <dbReference type="Google" id="ProtNLM"/>
    </source>
</evidence>
<evidence type="ECO:0000313" key="2">
    <source>
        <dbReference type="Proteomes" id="UP001182042"/>
    </source>
</evidence>